<evidence type="ECO:0000256" key="2">
    <source>
        <dbReference type="ARBA" id="ARBA00005085"/>
    </source>
</evidence>
<proteinExistence type="inferred from homology"/>
<gene>
    <name evidence="6" type="ORF">BCR37DRAFT_232641</name>
</gene>
<dbReference type="GO" id="GO:0005739">
    <property type="term" value="C:mitochondrion"/>
    <property type="evidence" value="ECO:0007669"/>
    <property type="project" value="TreeGrafter"/>
</dbReference>
<dbReference type="InterPro" id="IPR045864">
    <property type="entry name" value="aa-tRNA-synth_II/BPL/LPL"/>
</dbReference>
<dbReference type="GO" id="GO:0017118">
    <property type="term" value="F:lipoyltransferase activity"/>
    <property type="evidence" value="ECO:0007669"/>
    <property type="project" value="TreeGrafter"/>
</dbReference>
<accession>A0A1Y2EPD3</accession>
<dbReference type="OMA" id="MYLIEPK"/>
<dbReference type="InterPro" id="IPR004143">
    <property type="entry name" value="BPL_LPL_catalytic"/>
</dbReference>
<sequence length="273" mass="30669">MPLSRCIIAASTNPYVNLAYEHHLFQHTKLPCLLLYRNRKSVVVGRNQNPWLETDPKLLAKNKVDLVRRYSGGGTVYHDLGNVNYCYMTTRRDFTRLFAIQTICEMLEAKGKDVCVNDRHDLLLSGKKVSGSAFKIAKERAYAHGTMLLSADLASVSPFLQSAKRIHLTHGTESVRSPVANLEIDHNEFMLAASHAFGCMSPQTVIEKEALAISDVREAAESLQSWAWMYGQTPRFKVQLEDSYEASIVRGRVDAVYKDGEAVPHPLISEPFQ</sequence>
<dbReference type="SUPFAM" id="SSF55681">
    <property type="entry name" value="Class II aaRS and biotin synthetases"/>
    <property type="match status" value="1"/>
</dbReference>
<dbReference type="STRING" id="56484.A0A1Y2EPD3"/>
<dbReference type="NCBIfam" id="TIGR00545">
    <property type="entry name" value="lipoyltrans"/>
    <property type="match status" value="1"/>
</dbReference>
<dbReference type="Gene3D" id="3.30.930.10">
    <property type="entry name" value="Bira Bifunctional Protein, Domain 2"/>
    <property type="match status" value="1"/>
</dbReference>
<organism evidence="6 7">
    <name type="scientific">Protomyces lactucae-debilis</name>
    <dbReference type="NCBI Taxonomy" id="2754530"/>
    <lineage>
        <taxon>Eukaryota</taxon>
        <taxon>Fungi</taxon>
        <taxon>Dikarya</taxon>
        <taxon>Ascomycota</taxon>
        <taxon>Taphrinomycotina</taxon>
        <taxon>Taphrinomycetes</taxon>
        <taxon>Taphrinales</taxon>
        <taxon>Protomycetaceae</taxon>
        <taxon>Protomyces</taxon>
    </lineage>
</organism>
<evidence type="ECO:0000256" key="4">
    <source>
        <dbReference type="ARBA" id="ARBA00015925"/>
    </source>
</evidence>
<protein>
    <recommendedName>
        <fullName evidence="4">Putative lipoate-protein ligase A</fullName>
    </recommendedName>
</protein>
<evidence type="ECO:0000256" key="1">
    <source>
        <dbReference type="ARBA" id="ARBA00003253"/>
    </source>
</evidence>
<comment type="similarity">
    <text evidence="3">Belongs to the LplA family.</text>
</comment>
<dbReference type="RefSeq" id="XP_040721809.1">
    <property type="nucleotide sequence ID" value="XM_040866520.1"/>
</dbReference>
<dbReference type="CDD" id="cd16443">
    <property type="entry name" value="LplA"/>
    <property type="match status" value="1"/>
</dbReference>
<dbReference type="EMBL" id="MCFI01000035">
    <property type="protein sequence ID" value="ORY73387.1"/>
    <property type="molecule type" value="Genomic_DNA"/>
</dbReference>
<dbReference type="Pfam" id="PF21948">
    <property type="entry name" value="LplA-B_cat"/>
    <property type="match status" value="1"/>
</dbReference>
<feature type="domain" description="BPL/LPL catalytic" evidence="5">
    <location>
        <begin position="27"/>
        <end position="201"/>
    </location>
</feature>
<dbReference type="OrthoDB" id="201621at2759"/>
<name>A0A1Y2EPD3_PROLT</name>
<dbReference type="PANTHER" id="PTHR12561">
    <property type="entry name" value="LIPOATE-PROTEIN LIGASE"/>
    <property type="match status" value="1"/>
</dbReference>
<dbReference type="PANTHER" id="PTHR12561:SF3">
    <property type="entry name" value="LIPOYLTRANSFERASE 1, MITOCHONDRIAL"/>
    <property type="match status" value="1"/>
</dbReference>
<dbReference type="GO" id="GO:0009249">
    <property type="term" value="P:protein lipoylation"/>
    <property type="evidence" value="ECO:0007669"/>
    <property type="project" value="InterPro"/>
</dbReference>
<keyword evidence="7" id="KW-1185">Reference proteome</keyword>
<comment type="pathway">
    <text evidence="2">Protein modification; protein lipoylation via exogenous pathway; protein N(6)-(lipoyl)lysine from lipoate: step 2/2.</text>
</comment>
<comment type="function">
    <text evidence="1">Catalyzes both the ATP-dependent activation of exogenously supplied lipoate to lipoyl-AMP and the transfer of the activated lipoyl onto the lipoyl domains of lipoate-dependent enzymes.</text>
</comment>
<dbReference type="InterPro" id="IPR004562">
    <property type="entry name" value="LipoylTrfase_LipoateP_Ligase"/>
</dbReference>
<dbReference type="PROSITE" id="PS51733">
    <property type="entry name" value="BPL_LPL_CATALYTIC"/>
    <property type="match status" value="1"/>
</dbReference>
<evidence type="ECO:0000256" key="3">
    <source>
        <dbReference type="ARBA" id="ARBA00008242"/>
    </source>
</evidence>
<dbReference type="GeneID" id="63783119"/>
<reference evidence="6 7" key="1">
    <citation type="submission" date="2016-07" db="EMBL/GenBank/DDBJ databases">
        <title>Pervasive Adenine N6-methylation of Active Genes in Fungi.</title>
        <authorList>
            <consortium name="DOE Joint Genome Institute"/>
            <person name="Mondo S.J."/>
            <person name="Dannebaum R.O."/>
            <person name="Kuo R.C."/>
            <person name="Labutti K."/>
            <person name="Haridas S."/>
            <person name="Kuo A."/>
            <person name="Salamov A."/>
            <person name="Ahrendt S.R."/>
            <person name="Lipzen A."/>
            <person name="Sullivan W."/>
            <person name="Andreopoulos W.B."/>
            <person name="Clum A."/>
            <person name="Lindquist E."/>
            <person name="Daum C."/>
            <person name="Ramamoorthy G.K."/>
            <person name="Gryganskyi A."/>
            <person name="Culley D."/>
            <person name="Magnuson J.K."/>
            <person name="James T.Y."/>
            <person name="O'Malley M.A."/>
            <person name="Stajich J.E."/>
            <person name="Spatafora J.W."/>
            <person name="Visel A."/>
            <person name="Grigoriev I.V."/>
        </authorList>
    </citation>
    <scope>NUCLEOTIDE SEQUENCE [LARGE SCALE GENOMIC DNA]</scope>
    <source>
        <strain evidence="6 7">12-1054</strain>
    </source>
</reference>
<dbReference type="UniPathway" id="UPA00537">
    <property type="reaction ID" value="UER00595"/>
</dbReference>
<evidence type="ECO:0000259" key="5">
    <source>
        <dbReference type="PROSITE" id="PS51733"/>
    </source>
</evidence>
<evidence type="ECO:0000313" key="6">
    <source>
        <dbReference type="EMBL" id="ORY73387.1"/>
    </source>
</evidence>
<dbReference type="AlphaFoldDB" id="A0A1Y2EPD3"/>
<evidence type="ECO:0000313" key="7">
    <source>
        <dbReference type="Proteomes" id="UP000193685"/>
    </source>
</evidence>
<dbReference type="Proteomes" id="UP000193685">
    <property type="component" value="Unassembled WGS sequence"/>
</dbReference>
<comment type="caution">
    <text evidence="6">The sequence shown here is derived from an EMBL/GenBank/DDBJ whole genome shotgun (WGS) entry which is preliminary data.</text>
</comment>